<feature type="signal peptide" evidence="1">
    <location>
        <begin position="1"/>
        <end position="20"/>
    </location>
</feature>
<dbReference type="Proteomes" id="UP001139414">
    <property type="component" value="Unassembled WGS sequence"/>
</dbReference>
<evidence type="ECO:0000256" key="1">
    <source>
        <dbReference type="SAM" id="SignalP"/>
    </source>
</evidence>
<feature type="chain" id="PRO_5040776983" evidence="1">
    <location>
        <begin position="21"/>
        <end position="356"/>
    </location>
</feature>
<dbReference type="Pfam" id="PF16819">
    <property type="entry name" value="DUF5074"/>
    <property type="match status" value="1"/>
</dbReference>
<accession>A0A9X1LGF8</accession>
<dbReference type="InterPro" id="IPR015943">
    <property type="entry name" value="WD40/YVTN_repeat-like_dom_sf"/>
</dbReference>
<evidence type="ECO:0000313" key="3">
    <source>
        <dbReference type="Proteomes" id="UP001139414"/>
    </source>
</evidence>
<dbReference type="EMBL" id="JAJBZG010000001">
    <property type="protein sequence ID" value="MCB7479925.1"/>
    <property type="molecule type" value="Genomic_DNA"/>
</dbReference>
<keyword evidence="1" id="KW-0732">Signal</keyword>
<keyword evidence="3" id="KW-1185">Reference proteome</keyword>
<proteinExistence type="predicted"/>
<evidence type="ECO:0000313" key="2">
    <source>
        <dbReference type="EMBL" id="MCB7479925.1"/>
    </source>
</evidence>
<dbReference type="PANTHER" id="PTHR47197">
    <property type="entry name" value="PROTEIN NIRF"/>
    <property type="match status" value="1"/>
</dbReference>
<dbReference type="InterPro" id="IPR031815">
    <property type="entry name" value="DUF5074"/>
</dbReference>
<dbReference type="SUPFAM" id="SSF50969">
    <property type="entry name" value="YVTN repeat-like/Quinoprotein amine dehydrogenase"/>
    <property type="match status" value="1"/>
</dbReference>
<sequence length="356" mass="38928">MNYKHFLFLLSILLFLNSCEDDTDCCPMPEPTADFASGTFVLNEGNFGSGNTSVSYINENTGEVQNQVFNNINGFELGDTAQSIEMHEDLAIIVVNVSNKIEIVNRYTFETLGTINANLQNPRFAEVVGGNIYVSNWGDGSNPDDDFVAVFNLTDFSFIKSISVAEGPEKMTSVENSLYVAHKGGFSFNNIISVIDARADVVTAEIEVGDLPNSMVISGSDLWVLSSGKPSYAEVETAGELSKININTNEVVESFEFPESNLHPENLNLVGTDAYFTIGKSLYNYSPGGTLPSSAEFSFDEAAVLYGFEIHNEKIYIASPNADFTGDGNLYIYDLNDGSLLEQYKTGINPNGIYFN</sequence>
<dbReference type="InterPro" id="IPR051200">
    <property type="entry name" value="Host-pathogen_enzymatic-act"/>
</dbReference>
<dbReference type="InterPro" id="IPR011044">
    <property type="entry name" value="Quino_amine_DH_bsu"/>
</dbReference>
<dbReference type="RefSeq" id="WP_229337412.1">
    <property type="nucleotide sequence ID" value="NZ_JAJBZG010000001.1"/>
</dbReference>
<dbReference type="PANTHER" id="PTHR47197:SF3">
    <property type="entry name" value="DIHYDRO-HEME D1 DEHYDROGENASE"/>
    <property type="match status" value="1"/>
</dbReference>
<protein>
    <submittedName>
        <fullName evidence="2">YncE family protein</fullName>
    </submittedName>
</protein>
<gene>
    <name evidence="2" type="ORF">LGQ90_01500</name>
</gene>
<organism evidence="2 3">
    <name type="scientific">Christiangramia sediminis</name>
    <dbReference type="NCBI Taxonomy" id="2881336"/>
    <lineage>
        <taxon>Bacteria</taxon>
        <taxon>Pseudomonadati</taxon>
        <taxon>Bacteroidota</taxon>
        <taxon>Flavobacteriia</taxon>
        <taxon>Flavobacteriales</taxon>
        <taxon>Flavobacteriaceae</taxon>
        <taxon>Christiangramia</taxon>
    </lineage>
</organism>
<dbReference type="AlphaFoldDB" id="A0A9X1LGF8"/>
<dbReference type="Gene3D" id="2.130.10.10">
    <property type="entry name" value="YVTN repeat-like/Quinoprotein amine dehydrogenase"/>
    <property type="match status" value="1"/>
</dbReference>
<reference evidence="2" key="1">
    <citation type="submission" date="2021-10" db="EMBL/GenBank/DDBJ databases">
        <title>Gramella sp. ASW11-100T, isolated from marine sediment.</title>
        <authorList>
            <person name="Xia C."/>
        </authorList>
    </citation>
    <scope>NUCLEOTIDE SEQUENCE</scope>
    <source>
        <strain evidence="2">ASW11-100</strain>
    </source>
</reference>
<name>A0A9X1LGF8_9FLAO</name>
<comment type="caution">
    <text evidence="2">The sequence shown here is derived from an EMBL/GenBank/DDBJ whole genome shotgun (WGS) entry which is preliminary data.</text>
</comment>